<dbReference type="PANTHER" id="PTHR30486">
    <property type="entry name" value="TWITCHING MOTILITY PROTEIN PILT"/>
    <property type="match status" value="1"/>
</dbReference>
<dbReference type="InterPro" id="IPR050921">
    <property type="entry name" value="T4SS_GSP_E_ATPase"/>
</dbReference>
<dbReference type="InterPro" id="IPR027417">
    <property type="entry name" value="P-loop_NTPase"/>
</dbReference>
<feature type="domain" description="Bacterial type II secretion system protein E" evidence="2">
    <location>
        <begin position="175"/>
        <end position="351"/>
    </location>
</feature>
<evidence type="ECO:0000259" key="2">
    <source>
        <dbReference type="Pfam" id="PF00437"/>
    </source>
</evidence>
<comment type="similarity">
    <text evidence="1">Belongs to the GSP E family.</text>
</comment>
<dbReference type="Proteomes" id="UP000317422">
    <property type="component" value="Unassembled WGS sequence"/>
</dbReference>
<dbReference type="InterPro" id="IPR001482">
    <property type="entry name" value="T2SS/T4SS_dom"/>
</dbReference>
<dbReference type="OrthoDB" id="9810761at2"/>
<accession>A0A543NLF0</accession>
<sequence length="447" mass="48174">MTTFTPSPGDATGDDRFTRWVVYVAEEASRQLNDTTTGQAVFSAAEYRQRAISVVRTVLEQAAANAVSRGNAVLDPESESEIARRAVARVCGLGPLEDLLTEPDVENINLTGTRVWVRHTDGSREERPPVVDNEEELAALVRRLAADSPAGERRFDPAAPILNLPLTDGSRLHAVMDVSHAVAVSIRRHHHRNTSLGELCRMGTLDDALVGLLRAAVRARCNIVITGATGAGKTTLLRALASEIPALERVITIEDTPELGLEHDSEAHPDCVALHARPPNVEGQGEVRMSELVRAALRMSPDRVIVGETLGEETLPLLKAMTQGNKGSLTTLHADSSADAFARFCAYAVDAPHPVSREEVAMLFGPAVDLVVHLSSSPRGERVVTSVREIVGTDGTQVSSNEIYRRGRDGRLLQASPPSPDTVETLAESGFDTTRILQNTEVAGWLP</sequence>
<dbReference type="Pfam" id="PF00437">
    <property type="entry name" value="T2SSE"/>
    <property type="match status" value="1"/>
</dbReference>
<dbReference type="AlphaFoldDB" id="A0A543NLF0"/>
<name>A0A543NLF0_9ACTN</name>
<reference evidence="3 4" key="1">
    <citation type="submission" date="2019-06" db="EMBL/GenBank/DDBJ databases">
        <title>Sequencing the genomes of 1000 actinobacteria strains.</title>
        <authorList>
            <person name="Klenk H.-P."/>
        </authorList>
    </citation>
    <scope>NUCLEOTIDE SEQUENCE [LARGE SCALE GENOMIC DNA]</scope>
    <source>
        <strain evidence="3 4">DSM 45015</strain>
    </source>
</reference>
<dbReference type="EMBL" id="VFQC01000001">
    <property type="protein sequence ID" value="TQN32668.1"/>
    <property type="molecule type" value="Genomic_DNA"/>
</dbReference>
<organism evidence="3 4">
    <name type="scientific">Haloactinospora alba</name>
    <dbReference type="NCBI Taxonomy" id="405555"/>
    <lineage>
        <taxon>Bacteria</taxon>
        <taxon>Bacillati</taxon>
        <taxon>Actinomycetota</taxon>
        <taxon>Actinomycetes</taxon>
        <taxon>Streptosporangiales</taxon>
        <taxon>Nocardiopsidaceae</taxon>
        <taxon>Haloactinospora</taxon>
    </lineage>
</organism>
<dbReference type="GO" id="GO:0016887">
    <property type="term" value="F:ATP hydrolysis activity"/>
    <property type="evidence" value="ECO:0007669"/>
    <property type="project" value="InterPro"/>
</dbReference>
<protein>
    <submittedName>
        <fullName evidence="3">Flp pilus assembly CpaF family ATPase</fullName>
    </submittedName>
</protein>
<evidence type="ECO:0000256" key="1">
    <source>
        <dbReference type="ARBA" id="ARBA00006611"/>
    </source>
</evidence>
<dbReference type="CDD" id="cd01130">
    <property type="entry name" value="VirB11-like_ATPase"/>
    <property type="match status" value="1"/>
</dbReference>
<comment type="caution">
    <text evidence="3">The sequence shown here is derived from an EMBL/GenBank/DDBJ whole genome shotgun (WGS) entry which is preliminary data.</text>
</comment>
<dbReference type="Gene3D" id="3.30.450.380">
    <property type="match status" value="1"/>
</dbReference>
<proteinExistence type="inferred from homology"/>
<evidence type="ECO:0000313" key="3">
    <source>
        <dbReference type="EMBL" id="TQN32668.1"/>
    </source>
</evidence>
<dbReference type="PANTHER" id="PTHR30486:SF6">
    <property type="entry name" value="TYPE IV PILUS RETRACTATION ATPASE PILT"/>
    <property type="match status" value="1"/>
</dbReference>
<gene>
    <name evidence="3" type="ORF">FHX37_2645</name>
</gene>
<keyword evidence="4" id="KW-1185">Reference proteome</keyword>
<evidence type="ECO:0000313" key="4">
    <source>
        <dbReference type="Proteomes" id="UP000317422"/>
    </source>
</evidence>
<dbReference type="RefSeq" id="WP_141924135.1">
    <property type="nucleotide sequence ID" value="NZ_VFQC01000001.1"/>
</dbReference>
<dbReference type="SUPFAM" id="SSF52540">
    <property type="entry name" value="P-loop containing nucleoside triphosphate hydrolases"/>
    <property type="match status" value="1"/>
</dbReference>
<dbReference type="Gene3D" id="3.40.50.300">
    <property type="entry name" value="P-loop containing nucleotide triphosphate hydrolases"/>
    <property type="match status" value="1"/>
</dbReference>